<feature type="transmembrane region" description="Helical" evidence="1">
    <location>
        <begin position="294"/>
        <end position="317"/>
    </location>
</feature>
<feature type="transmembrane region" description="Helical" evidence="1">
    <location>
        <begin position="47"/>
        <end position="67"/>
    </location>
</feature>
<dbReference type="EMBL" id="FUYC01000002">
    <property type="protein sequence ID" value="SKA74007.1"/>
    <property type="molecule type" value="Genomic_DNA"/>
</dbReference>
<dbReference type="PANTHER" id="PTHR39556:SF1">
    <property type="entry name" value="PROTEIN, PUTATIVE-RELATED"/>
    <property type="match status" value="1"/>
</dbReference>
<evidence type="ECO:0000256" key="1">
    <source>
        <dbReference type="SAM" id="Phobius"/>
    </source>
</evidence>
<organism evidence="2 3">
    <name type="scientific">Paucidesulfovibrio gracilis DSM 16080</name>
    <dbReference type="NCBI Taxonomy" id="1121449"/>
    <lineage>
        <taxon>Bacteria</taxon>
        <taxon>Pseudomonadati</taxon>
        <taxon>Thermodesulfobacteriota</taxon>
        <taxon>Desulfovibrionia</taxon>
        <taxon>Desulfovibrionales</taxon>
        <taxon>Desulfovibrionaceae</taxon>
        <taxon>Paucidesulfovibrio</taxon>
    </lineage>
</organism>
<dbReference type="RefSeq" id="WP_234990610.1">
    <property type="nucleotide sequence ID" value="NZ_FUYC01000002.1"/>
</dbReference>
<dbReference type="PANTHER" id="PTHR39556">
    <property type="entry name" value="PROTEIN, PUTATIVE-RELATED"/>
    <property type="match status" value="1"/>
</dbReference>
<feature type="transmembrane region" description="Helical" evidence="1">
    <location>
        <begin position="192"/>
        <end position="212"/>
    </location>
</feature>
<evidence type="ECO:0008006" key="4">
    <source>
        <dbReference type="Google" id="ProtNLM"/>
    </source>
</evidence>
<dbReference type="Pfam" id="PF04165">
    <property type="entry name" value="DUF401"/>
    <property type="match status" value="2"/>
</dbReference>
<feature type="transmembrane region" description="Helical" evidence="1">
    <location>
        <begin position="20"/>
        <end position="40"/>
    </location>
</feature>
<dbReference type="AlphaFoldDB" id="A0A1T4W9Y3"/>
<evidence type="ECO:0000313" key="3">
    <source>
        <dbReference type="Proteomes" id="UP000190027"/>
    </source>
</evidence>
<feature type="transmembrane region" description="Helical" evidence="1">
    <location>
        <begin position="270"/>
        <end position="288"/>
    </location>
</feature>
<keyword evidence="1" id="KW-0812">Transmembrane</keyword>
<dbReference type="InterPro" id="IPR007294">
    <property type="entry name" value="DUF401"/>
</dbReference>
<evidence type="ECO:0000313" key="2">
    <source>
        <dbReference type="EMBL" id="SKA74007.1"/>
    </source>
</evidence>
<keyword evidence="1" id="KW-0472">Membrane</keyword>
<proteinExistence type="predicted"/>
<reference evidence="2 3" key="1">
    <citation type="submission" date="2017-02" db="EMBL/GenBank/DDBJ databases">
        <authorList>
            <person name="Peterson S.W."/>
        </authorList>
    </citation>
    <scope>NUCLEOTIDE SEQUENCE [LARGE SCALE GENOMIC DNA]</scope>
    <source>
        <strain evidence="2 3">DSM 16080</strain>
    </source>
</reference>
<gene>
    <name evidence="2" type="ORF">SAMN02745704_00572</name>
</gene>
<keyword evidence="3" id="KW-1185">Reference proteome</keyword>
<dbReference type="STRING" id="1121449.SAMN02745704_00572"/>
<feature type="transmembrane region" description="Helical" evidence="1">
    <location>
        <begin position="418"/>
        <end position="439"/>
    </location>
</feature>
<sequence length="441" mass="46975">MLFIRGLLAYRKTMNWLPPSWIPLCNVVLSFVIMLVLVRFRFPLGGAILAGSLALGLLFGMSLPDWGMAVLSAPFEEKPLFLTAIIGLIMALSHLLEKSGQTGRIMHSVSGLIRNPRLRMAFFASLIGLLPMPGGAIFSAPLVRGAAQDLDVSPDRLALINYWFRHVWELAWPLYPGVILAAALAGLPISSLLSLTFPGLLLSLLLGCWFFLRPGVLPLERRADAPEATPPGPVSWSAIAREGLPLLVAIFGAVGLEVVIGVLQLPIPFELGMCAALALAIAVGVVQNTGGGRLLFQALTGRPFLSMLFVIVGIFGYQEVLRAAGAVERIAELTGGGAALAFTAGLLPLLVGTVTGITLAYVGSTFPLILGMAANTGTDPLACVVLGMFAGYAGIMASPLHICLVLTCQYFGTDITRVWRRLLLPSVLLLVAGYVYFFLLL</sequence>
<keyword evidence="1" id="KW-1133">Transmembrane helix</keyword>
<accession>A0A1T4W9Y3</accession>
<protein>
    <recommendedName>
        <fullName evidence="4">DUF401 family protein</fullName>
    </recommendedName>
</protein>
<feature type="transmembrane region" description="Helical" evidence="1">
    <location>
        <begin position="79"/>
        <end position="97"/>
    </location>
</feature>
<feature type="transmembrane region" description="Helical" evidence="1">
    <location>
        <begin position="338"/>
        <end position="364"/>
    </location>
</feature>
<feature type="transmembrane region" description="Helical" evidence="1">
    <location>
        <begin position="243"/>
        <end position="263"/>
    </location>
</feature>
<feature type="transmembrane region" description="Helical" evidence="1">
    <location>
        <begin position="118"/>
        <end position="143"/>
    </location>
</feature>
<feature type="transmembrane region" description="Helical" evidence="1">
    <location>
        <begin position="163"/>
        <end position="185"/>
    </location>
</feature>
<dbReference type="Proteomes" id="UP000190027">
    <property type="component" value="Unassembled WGS sequence"/>
</dbReference>
<feature type="transmembrane region" description="Helical" evidence="1">
    <location>
        <begin position="384"/>
        <end position="406"/>
    </location>
</feature>
<name>A0A1T4W9Y3_9BACT</name>